<name>A0A507DE86_9FUNG</name>
<dbReference type="PANTHER" id="PTHR13115">
    <property type="entry name" value="RNA POLYMERASE-ASSOCIATED PROTEIN RTF1 HOMOLOG"/>
    <property type="match status" value="1"/>
</dbReference>
<organism evidence="8 10">
    <name type="scientific">Synchytrium endobioticum</name>
    <dbReference type="NCBI Taxonomy" id="286115"/>
    <lineage>
        <taxon>Eukaryota</taxon>
        <taxon>Fungi</taxon>
        <taxon>Fungi incertae sedis</taxon>
        <taxon>Chytridiomycota</taxon>
        <taxon>Chytridiomycota incertae sedis</taxon>
        <taxon>Chytridiomycetes</taxon>
        <taxon>Synchytriales</taxon>
        <taxon>Synchytriaceae</taxon>
        <taxon>Synchytrium</taxon>
    </lineage>
</organism>
<evidence type="ECO:0000256" key="2">
    <source>
        <dbReference type="ARBA" id="ARBA00023015"/>
    </source>
</evidence>
<evidence type="ECO:0000313" key="10">
    <source>
        <dbReference type="Proteomes" id="UP000320475"/>
    </source>
</evidence>
<keyword evidence="9" id="KW-1185">Reference proteome</keyword>
<dbReference type="OrthoDB" id="166375at2759"/>
<dbReference type="InterPro" id="IPR004343">
    <property type="entry name" value="Plus-3_dom"/>
</dbReference>
<dbReference type="Gene3D" id="3.90.70.200">
    <property type="entry name" value="Plus-3 domain"/>
    <property type="match status" value="1"/>
</dbReference>
<dbReference type="AlphaFoldDB" id="A0A507DE86"/>
<protein>
    <recommendedName>
        <fullName evidence="6">Plus3 domain-containing protein</fullName>
    </recommendedName>
</protein>
<dbReference type="GO" id="GO:1990269">
    <property type="term" value="F:RNA polymerase II C-terminal domain phosphoserine binding"/>
    <property type="evidence" value="ECO:0007669"/>
    <property type="project" value="TreeGrafter"/>
</dbReference>
<proteinExistence type="predicted"/>
<keyword evidence="2" id="KW-0805">Transcription regulation</keyword>
<feature type="compositionally biased region" description="Basic residues" evidence="5">
    <location>
        <begin position="85"/>
        <end position="103"/>
    </location>
</feature>
<feature type="compositionally biased region" description="Acidic residues" evidence="5">
    <location>
        <begin position="118"/>
        <end position="135"/>
    </location>
</feature>
<dbReference type="VEuPathDB" id="FungiDB:SeMB42_g04755"/>
<comment type="subcellular location">
    <subcellularLocation>
        <location evidence="1">Nucleus</location>
    </subcellularLocation>
</comment>
<feature type="region of interest" description="Disordered" evidence="5">
    <location>
        <begin position="487"/>
        <end position="506"/>
    </location>
</feature>
<accession>A0A507DE86</accession>
<dbReference type="Proteomes" id="UP000320475">
    <property type="component" value="Unassembled WGS sequence"/>
</dbReference>
<evidence type="ECO:0000256" key="4">
    <source>
        <dbReference type="ARBA" id="ARBA00023242"/>
    </source>
</evidence>
<evidence type="ECO:0000256" key="3">
    <source>
        <dbReference type="ARBA" id="ARBA00023163"/>
    </source>
</evidence>
<evidence type="ECO:0000313" key="7">
    <source>
        <dbReference type="EMBL" id="TPX43351.1"/>
    </source>
</evidence>
<feature type="region of interest" description="Disordered" evidence="5">
    <location>
        <begin position="1"/>
        <end position="137"/>
    </location>
</feature>
<evidence type="ECO:0000313" key="9">
    <source>
        <dbReference type="Proteomes" id="UP000317494"/>
    </source>
</evidence>
<feature type="domain" description="Plus3" evidence="6">
    <location>
        <begin position="293"/>
        <end position="426"/>
    </location>
</feature>
<feature type="compositionally biased region" description="Basic residues" evidence="5">
    <location>
        <begin position="202"/>
        <end position="212"/>
    </location>
</feature>
<keyword evidence="4" id="KW-0539">Nucleus</keyword>
<dbReference type="STRING" id="286115.A0A507DE86"/>
<evidence type="ECO:0000313" key="8">
    <source>
        <dbReference type="EMBL" id="TPX49846.1"/>
    </source>
</evidence>
<feature type="compositionally biased region" description="Basic and acidic residues" evidence="5">
    <location>
        <begin position="272"/>
        <end position="287"/>
    </location>
</feature>
<feature type="compositionally biased region" description="Basic and acidic residues" evidence="5">
    <location>
        <begin position="493"/>
        <end position="506"/>
    </location>
</feature>
<feature type="compositionally biased region" description="Low complexity" evidence="5">
    <location>
        <begin position="566"/>
        <end position="575"/>
    </location>
</feature>
<gene>
    <name evidence="8" type="ORF">SeLEV6574_g01233</name>
    <name evidence="7" type="ORF">SeMB42_g04755</name>
</gene>
<feature type="region of interest" description="Disordered" evidence="5">
    <location>
        <begin position="191"/>
        <end position="287"/>
    </location>
</feature>
<evidence type="ECO:0000256" key="5">
    <source>
        <dbReference type="SAM" id="MobiDB-lite"/>
    </source>
</evidence>
<evidence type="ECO:0000259" key="6">
    <source>
        <dbReference type="PROSITE" id="PS51360"/>
    </source>
</evidence>
<evidence type="ECO:0000256" key="1">
    <source>
        <dbReference type="ARBA" id="ARBA00004123"/>
    </source>
</evidence>
<feature type="compositionally biased region" description="Low complexity" evidence="5">
    <location>
        <begin position="582"/>
        <end position="599"/>
    </location>
</feature>
<comment type="caution">
    <text evidence="8">The sequence shown here is derived from an EMBL/GenBank/DDBJ whole genome shotgun (WGS) entry which is preliminary data.</text>
</comment>
<dbReference type="Proteomes" id="UP000317494">
    <property type="component" value="Unassembled WGS sequence"/>
</dbReference>
<feature type="region of interest" description="Disordered" evidence="5">
    <location>
        <begin position="524"/>
        <end position="608"/>
    </location>
</feature>
<dbReference type="SUPFAM" id="SSF159042">
    <property type="entry name" value="Plus3-like"/>
    <property type="match status" value="1"/>
</dbReference>
<dbReference type="GO" id="GO:0003677">
    <property type="term" value="F:DNA binding"/>
    <property type="evidence" value="ECO:0007669"/>
    <property type="project" value="InterPro"/>
</dbReference>
<dbReference type="PANTHER" id="PTHR13115:SF8">
    <property type="entry name" value="RNA POLYMERASE-ASSOCIATED PROTEIN RTF1 HOMOLOG"/>
    <property type="match status" value="1"/>
</dbReference>
<keyword evidence="3" id="KW-0804">Transcription</keyword>
<feature type="compositionally biased region" description="Basic and acidic residues" evidence="5">
    <location>
        <begin position="248"/>
        <end position="266"/>
    </location>
</feature>
<dbReference type="InterPro" id="IPR036128">
    <property type="entry name" value="Plus3-like_sf"/>
</dbReference>
<reference evidence="9 10" key="1">
    <citation type="journal article" date="2019" name="Sci. Rep.">
        <title>Comparative genomics of chytrid fungi reveal insights into the obligate biotrophic and pathogenic lifestyle of Synchytrium endobioticum.</title>
        <authorList>
            <person name="van de Vossenberg B.T.L.H."/>
            <person name="Warris S."/>
            <person name="Nguyen H.D.T."/>
            <person name="van Gent-Pelzer M.P.E."/>
            <person name="Joly D.L."/>
            <person name="van de Geest H.C."/>
            <person name="Bonants P.J.M."/>
            <person name="Smith D.S."/>
            <person name="Levesque C.A."/>
            <person name="van der Lee T.A.J."/>
        </authorList>
    </citation>
    <scope>NUCLEOTIDE SEQUENCE [LARGE SCALE GENOMIC DNA]</scope>
    <source>
        <strain evidence="8 10">LEV6574</strain>
        <strain evidence="7 9">MB42</strain>
    </source>
</reference>
<dbReference type="PROSITE" id="PS51360">
    <property type="entry name" value="PLUS3"/>
    <property type="match status" value="1"/>
</dbReference>
<dbReference type="EMBL" id="QEAN01000202">
    <property type="protein sequence ID" value="TPX43351.1"/>
    <property type="molecule type" value="Genomic_DNA"/>
</dbReference>
<feature type="compositionally biased region" description="Basic and acidic residues" evidence="5">
    <location>
        <begin position="213"/>
        <end position="225"/>
    </location>
</feature>
<dbReference type="GO" id="GO:0016593">
    <property type="term" value="C:Cdc73/Paf1 complex"/>
    <property type="evidence" value="ECO:0007669"/>
    <property type="project" value="TreeGrafter"/>
</dbReference>
<dbReference type="SMART" id="SM00719">
    <property type="entry name" value="Plus3"/>
    <property type="match status" value="1"/>
</dbReference>
<sequence>MDDDDDILNLVSSGRTKRRREISDTDDSDSSSQNEHRGKRGKARQGGDDSSDGSPHRRGRARPASDDNQLDDHDHDLDDYESSSRKKSSKTKSKASSKNRSRKSSAATSRSSSKKTDVDDDDDGDFSDLDDDSDVEVMRKKISQYDDQGYGDEEDHERLHAMTEIEREAILADRLDQRQRLLERLEVKERLQQAQGIDARRSSRKLSVKHSKGLSELKSLKERKSSKFSASEGRSKRRSSAYGSEEESDHRYRDSGDESDNGERRDRRGSKSGRDRADREASPRVEVKERDSDVLLKDLRSIQIRRSDIAKWAFKDFFKDAVVGCVARLGLGADQTGTTTYRLVTIKDVVEVERTYKLEADLFVNLELQLQHGKATKNFRMQTISNDALTEDEFGRWKKTMEFENQKLMTMKEVEKKRRDIQKAREHIATHEEITQELSHKRQFNIIAPTLREKEALQRLLEDAQAHHKPEIAARYQHQLDRLDTALSSQRQGHQDKARHLDQINEANRRKNWTDVRAAELAAEKAKKVAGSDDLDPFARRRTIPSRMLGKEKSPSKSPSLPPQRSPNLPTRSGTPNPPSSNSPLSSSKLRPPSMSPLPASRIDSPSSKLLNTLHAPSAVSASSSIMMNENEEVNGGIVTPSRMLIGNGVIRQDDTMASITNPTISIPTAADDDDDSFLDSLDL</sequence>
<dbReference type="Pfam" id="PF03126">
    <property type="entry name" value="Plus-3"/>
    <property type="match status" value="1"/>
</dbReference>
<dbReference type="EMBL" id="QEAM01000026">
    <property type="protein sequence ID" value="TPX49846.1"/>
    <property type="molecule type" value="Genomic_DNA"/>
</dbReference>